<comment type="caution">
    <text evidence="1">The sequence shown here is derived from an EMBL/GenBank/DDBJ whole genome shotgun (WGS) entry which is preliminary data.</text>
</comment>
<dbReference type="EMBL" id="BARV01013723">
    <property type="protein sequence ID" value="GAI25549.1"/>
    <property type="molecule type" value="Genomic_DNA"/>
</dbReference>
<proteinExistence type="predicted"/>
<protein>
    <submittedName>
        <fullName evidence="1">Uncharacterized protein</fullName>
    </submittedName>
</protein>
<evidence type="ECO:0000313" key="1">
    <source>
        <dbReference type="EMBL" id="GAI25549.1"/>
    </source>
</evidence>
<organism evidence="1">
    <name type="scientific">marine sediment metagenome</name>
    <dbReference type="NCBI Taxonomy" id="412755"/>
    <lineage>
        <taxon>unclassified sequences</taxon>
        <taxon>metagenomes</taxon>
        <taxon>ecological metagenomes</taxon>
    </lineage>
</organism>
<accession>X1P3R5</accession>
<reference evidence="1" key="1">
    <citation type="journal article" date="2014" name="Front. Microbiol.">
        <title>High frequency of phylogenetically diverse reductive dehalogenase-homologous genes in deep subseafloor sedimentary metagenomes.</title>
        <authorList>
            <person name="Kawai M."/>
            <person name="Futagami T."/>
            <person name="Toyoda A."/>
            <person name="Takaki Y."/>
            <person name="Nishi S."/>
            <person name="Hori S."/>
            <person name="Arai W."/>
            <person name="Tsubouchi T."/>
            <person name="Morono Y."/>
            <person name="Uchiyama I."/>
            <person name="Ito T."/>
            <person name="Fujiyama A."/>
            <person name="Inagaki F."/>
            <person name="Takami H."/>
        </authorList>
    </citation>
    <scope>NUCLEOTIDE SEQUENCE</scope>
    <source>
        <strain evidence="1">Expedition CK06-06</strain>
    </source>
</reference>
<sequence length="39" mass="4199">EIGRFLVNNIGKITLPHIGLMTSVGAPYSGNRGFRPITT</sequence>
<gene>
    <name evidence="1" type="ORF">S06H3_24562</name>
</gene>
<feature type="non-terminal residue" evidence="1">
    <location>
        <position position="1"/>
    </location>
</feature>
<dbReference type="AlphaFoldDB" id="X1P3R5"/>
<name>X1P3R5_9ZZZZ</name>